<sequence length="860" mass="97165">MRKRTAKKQDKPCALCGATETPLWWTWPTDRQVMLCNACELRVRTPGVVLPELVYLPPLAMVGHLRAPASEIQPVSDSPGAMLPKQVHLHLPSLAMRSPHHYQAEAEEDAKCRRSALAGSLFTFLDWFQYAIVRRKMKSTSLQLHERITRAPDGTRRRHPNGGDSAAISPLSGETFAAPYGEGDEGGSRLPSAHPAPGRWWWEHGAVATAGMFPPPTRCVRASSPVRCARTPPRPQSNRESTQREKGRGVSDQVQGGRFGGQVEPSRPWTLRSGRTRVSEAPVTRDPEVEDDVYEFWGQLWFIPNQDQSFHRRQPIDEGNLCWVRLENHVVDDCPEWKKNYAAAQFCGSACKGLGFFHIDVEPRGNRFNHWKGLDNFGILTIEQGDISEADLIGHLKRLFDEKWDWKLRPDEEYTYIVRFPPHKRVENLVIGKMSLFPLEGSDAVASIKPWNGDVEPISSLEEVWIQVKGIPPKWADWWTIRDVASSLGLLLEVDWTELFASYFSTVRMRIKCKNPAKVPFERVYELGGNCYIIYFKTEGVEQIGNPKGRDDGGSDGKEGDKDTGDKEGEKKNEDNGEDDDLDEEDLLDDDTRGLEESKKDGGMSRRTRNKQDGQADNKKGHQRSVGNVSLSQKNTNSVRRSLNFLEDKTGCDDEQTKCTSLLRAMELDSSDDEEDGIQQDLLSNQREDEEMLTLPKEWVDHLVSKRSEGNLEGMIVDSQEIESGAEELISKEDEEQQCTQPSVEEVARCLNQNVAEERPKKNKNQVWGPILAPRKSKRLCEDGKSMLQKAQENKKKQNLDGCQGKKSKTLCQFDSSTLSDIANVIGVVAKDRHPFNQNLLDSMIDLDQQRGVNHEKLCK</sequence>
<evidence type="ECO:0000313" key="5">
    <source>
        <dbReference type="Proteomes" id="UP000604825"/>
    </source>
</evidence>
<feature type="region of interest" description="Disordered" evidence="2">
    <location>
        <begin position="544"/>
        <end position="636"/>
    </location>
</feature>
<dbReference type="PANTHER" id="PTHR33170">
    <property type="entry name" value="DUF4283 DOMAIN-CONTAINING PROTEIN-RELATED"/>
    <property type="match status" value="1"/>
</dbReference>
<dbReference type="Gene3D" id="3.30.50.10">
    <property type="entry name" value="Erythroid Transcription Factor GATA-1, subunit A"/>
    <property type="match status" value="1"/>
</dbReference>
<keyword evidence="5" id="KW-1185">Reference proteome</keyword>
<evidence type="ECO:0000313" key="4">
    <source>
        <dbReference type="EMBL" id="CAD6268849.1"/>
    </source>
</evidence>
<comment type="caution">
    <text evidence="4">The sequence shown here is derived from an EMBL/GenBank/DDBJ whole genome shotgun (WGS) entry which is preliminary data.</text>
</comment>
<keyword evidence="1" id="KW-0862">Zinc</keyword>
<dbReference type="OrthoDB" id="693181at2759"/>
<keyword evidence="1" id="KW-0863">Zinc-finger</keyword>
<feature type="compositionally biased region" description="Basic and acidic residues" evidence="2">
    <location>
        <begin position="590"/>
        <end position="620"/>
    </location>
</feature>
<dbReference type="EMBL" id="CAJGYO010000014">
    <property type="protein sequence ID" value="CAD6268849.1"/>
    <property type="molecule type" value="Genomic_DNA"/>
</dbReference>
<feature type="compositionally biased region" description="Acidic residues" evidence="2">
    <location>
        <begin position="669"/>
        <end position="678"/>
    </location>
</feature>
<feature type="compositionally biased region" description="Basic and acidic residues" evidence="2">
    <location>
        <begin position="548"/>
        <end position="575"/>
    </location>
</feature>
<protein>
    <recommendedName>
        <fullName evidence="3">GATA-type domain-containing protein</fullName>
    </recommendedName>
</protein>
<gene>
    <name evidence="4" type="ORF">NCGR_LOCUS52154</name>
</gene>
<dbReference type="SMART" id="SM00401">
    <property type="entry name" value="ZnF_GATA"/>
    <property type="match status" value="1"/>
</dbReference>
<evidence type="ECO:0000256" key="1">
    <source>
        <dbReference type="PROSITE-ProRule" id="PRU00094"/>
    </source>
</evidence>
<feature type="region of interest" description="Disordered" evidence="2">
    <location>
        <begin position="147"/>
        <end position="192"/>
    </location>
</feature>
<dbReference type="InterPro" id="IPR013088">
    <property type="entry name" value="Znf_NHR/GATA"/>
</dbReference>
<name>A0A811RG98_9POAL</name>
<feature type="compositionally biased region" description="Polar residues" evidence="2">
    <location>
        <begin position="625"/>
        <end position="636"/>
    </location>
</feature>
<evidence type="ECO:0000259" key="3">
    <source>
        <dbReference type="PROSITE" id="PS50114"/>
    </source>
</evidence>
<dbReference type="GO" id="GO:0043565">
    <property type="term" value="F:sequence-specific DNA binding"/>
    <property type="evidence" value="ECO:0007669"/>
    <property type="project" value="InterPro"/>
</dbReference>
<dbReference type="SUPFAM" id="SSF57716">
    <property type="entry name" value="Glucocorticoid receptor-like (DNA-binding domain)"/>
    <property type="match status" value="1"/>
</dbReference>
<reference evidence="4" key="1">
    <citation type="submission" date="2020-10" db="EMBL/GenBank/DDBJ databases">
        <authorList>
            <person name="Han B."/>
            <person name="Lu T."/>
            <person name="Zhao Q."/>
            <person name="Huang X."/>
            <person name="Zhao Y."/>
        </authorList>
    </citation>
    <scope>NUCLEOTIDE SEQUENCE</scope>
</reference>
<keyword evidence="1" id="KW-0479">Metal-binding</keyword>
<dbReference type="GO" id="GO:0008270">
    <property type="term" value="F:zinc ion binding"/>
    <property type="evidence" value="ECO:0007669"/>
    <property type="project" value="UniProtKB-KW"/>
</dbReference>
<dbReference type="GO" id="GO:0006355">
    <property type="term" value="P:regulation of DNA-templated transcription"/>
    <property type="evidence" value="ECO:0007669"/>
    <property type="project" value="InterPro"/>
</dbReference>
<feature type="compositionally biased region" description="Acidic residues" evidence="2">
    <location>
        <begin position="576"/>
        <end position="589"/>
    </location>
</feature>
<dbReference type="Proteomes" id="UP000604825">
    <property type="component" value="Unassembled WGS sequence"/>
</dbReference>
<dbReference type="AlphaFoldDB" id="A0A811RG98"/>
<evidence type="ECO:0000256" key="2">
    <source>
        <dbReference type="SAM" id="MobiDB-lite"/>
    </source>
</evidence>
<proteinExistence type="predicted"/>
<dbReference type="InterPro" id="IPR000679">
    <property type="entry name" value="Znf_GATA"/>
</dbReference>
<dbReference type="PANTHER" id="PTHR33170:SF49">
    <property type="entry name" value="DUF4283 DOMAIN-CONTAINING PROTEIN"/>
    <property type="match status" value="1"/>
</dbReference>
<feature type="region of interest" description="Disordered" evidence="2">
    <location>
        <begin position="668"/>
        <end position="688"/>
    </location>
</feature>
<feature type="domain" description="GATA-type" evidence="3">
    <location>
        <begin position="7"/>
        <end position="51"/>
    </location>
</feature>
<dbReference type="PROSITE" id="PS50114">
    <property type="entry name" value="GATA_ZN_FINGER_2"/>
    <property type="match status" value="1"/>
</dbReference>
<accession>A0A811RG98</accession>
<feature type="region of interest" description="Disordered" evidence="2">
    <location>
        <begin position="221"/>
        <end position="269"/>
    </location>
</feature>
<organism evidence="4 5">
    <name type="scientific">Miscanthus lutarioriparius</name>
    <dbReference type="NCBI Taxonomy" id="422564"/>
    <lineage>
        <taxon>Eukaryota</taxon>
        <taxon>Viridiplantae</taxon>
        <taxon>Streptophyta</taxon>
        <taxon>Embryophyta</taxon>
        <taxon>Tracheophyta</taxon>
        <taxon>Spermatophyta</taxon>
        <taxon>Magnoliopsida</taxon>
        <taxon>Liliopsida</taxon>
        <taxon>Poales</taxon>
        <taxon>Poaceae</taxon>
        <taxon>PACMAD clade</taxon>
        <taxon>Panicoideae</taxon>
        <taxon>Andropogonodae</taxon>
        <taxon>Andropogoneae</taxon>
        <taxon>Saccharinae</taxon>
        <taxon>Miscanthus</taxon>
    </lineage>
</organism>